<sequence length="275" mass="31930">MLERGLSCSCAGPSVTYFAYLDEFGHIGLYVSKQDHKFKESPVFGLAGFMLPSDQVRGFGTWFFQRKCELLSWEIQRSEKHRAQWEKKGSSLYTVQNVKKYPQVRQFTNRLFKKINILGGFVFYVGLRKTEPPDSHEPKGLYKAILGEAIKRIDQFCESDCNPPQNFILVLDQHQERSELITRTAQIMYGPEEPRRRLIEPLFQGESHRYQTLQAADWIAGLVGRLGAYWADSTAYRENQVFCKYFQHRLNEVSRRSNIRLGSGRRRGRGAGWTD</sequence>
<gene>
    <name evidence="1" type="ORF">TQ37_07015</name>
</gene>
<organism evidence="1 2">
    <name type="scientific">Candidatus Synechococcus spongiarum 15L</name>
    <dbReference type="NCBI Taxonomy" id="1608419"/>
    <lineage>
        <taxon>Bacteria</taxon>
        <taxon>Bacillati</taxon>
        <taxon>Cyanobacteriota</taxon>
        <taxon>Cyanophyceae</taxon>
        <taxon>Synechococcales</taxon>
        <taxon>Synechococcaceae</taxon>
        <taxon>Synechococcus</taxon>
    </lineage>
</organism>
<evidence type="ECO:0000313" key="1">
    <source>
        <dbReference type="EMBL" id="KKZ11536.1"/>
    </source>
</evidence>
<reference evidence="1 2" key="2">
    <citation type="submission" date="2015-05" db="EMBL/GenBank/DDBJ databases">
        <title>Lifestyle Evolution in Cyanobacterial Symbionts of Sponges.</title>
        <authorList>
            <person name="Burgsdorf I."/>
            <person name="Slaby B.M."/>
            <person name="Handley K.M."/>
            <person name="Haber M."/>
            <person name="Blom J."/>
            <person name="Marshall C.W."/>
            <person name="Gilbert J.A."/>
            <person name="Hentschel U."/>
            <person name="Steindler L."/>
        </authorList>
    </citation>
    <scope>NUCLEOTIDE SEQUENCE [LARGE SCALE GENOMIC DNA]</scope>
    <source>
        <strain evidence="1">15L</strain>
    </source>
</reference>
<comment type="caution">
    <text evidence="1">The sequence shown here is derived from an EMBL/GenBank/DDBJ whole genome shotgun (WGS) entry which is preliminary data.</text>
</comment>
<dbReference type="Proteomes" id="UP000035037">
    <property type="component" value="Unassembled WGS sequence"/>
</dbReference>
<dbReference type="PATRIC" id="fig|1608419.3.peg.519"/>
<dbReference type="Pfam" id="PF12686">
    <property type="entry name" value="DUF3800"/>
    <property type="match status" value="1"/>
</dbReference>
<reference evidence="1 2" key="1">
    <citation type="submission" date="2015-02" db="EMBL/GenBank/DDBJ databases">
        <authorList>
            <person name="Slaby B."/>
            <person name="Hentschel U."/>
        </authorList>
    </citation>
    <scope>NUCLEOTIDE SEQUENCE [LARGE SCALE GENOMIC DNA]</scope>
    <source>
        <strain evidence="1">15L</strain>
    </source>
</reference>
<proteinExistence type="predicted"/>
<dbReference type="InterPro" id="IPR024524">
    <property type="entry name" value="DUF3800"/>
</dbReference>
<dbReference type="EMBL" id="JYFQ01000140">
    <property type="protein sequence ID" value="KKZ11536.1"/>
    <property type="molecule type" value="Genomic_DNA"/>
</dbReference>
<name>A0A0G8AUE5_9SYNE</name>
<protein>
    <recommendedName>
        <fullName evidence="3">DUF3800 domain-containing protein</fullName>
    </recommendedName>
</protein>
<accession>A0A0G8AUE5</accession>
<evidence type="ECO:0000313" key="2">
    <source>
        <dbReference type="Proteomes" id="UP000035037"/>
    </source>
</evidence>
<dbReference type="AlphaFoldDB" id="A0A0G8AUE5"/>
<evidence type="ECO:0008006" key="3">
    <source>
        <dbReference type="Google" id="ProtNLM"/>
    </source>
</evidence>